<dbReference type="AlphaFoldDB" id="A0A3B1BEF9"/>
<accession>A0A3B1BEF9</accession>
<organism evidence="1">
    <name type="scientific">hydrothermal vent metagenome</name>
    <dbReference type="NCBI Taxonomy" id="652676"/>
    <lineage>
        <taxon>unclassified sequences</taxon>
        <taxon>metagenomes</taxon>
        <taxon>ecological metagenomes</taxon>
    </lineage>
</organism>
<protein>
    <recommendedName>
        <fullName evidence="2">DUF3047 domain-containing protein</fullName>
    </recommendedName>
</protein>
<proteinExistence type="predicted"/>
<dbReference type="Pfam" id="PF11249">
    <property type="entry name" value="DUF3047"/>
    <property type="match status" value="1"/>
</dbReference>
<evidence type="ECO:0008006" key="2">
    <source>
        <dbReference type="Google" id="ProtNLM"/>
    </source>
</evidence>
<evidence type="ECO:0000313" key="1">
    <source>
        <dbReference type="EMBL" id="VAX09798.1"/>
    </source>
</evidence>
<name>A0A3B1BEF9_9ZZZZ</name>
<dbReference type="InterPro" id="IPR021409">
    <property type="entry name" value="DUF3047"/>
</dbReference>
<dbReference type="EMBL" id="UOFX01000056">
    <property type="protein sequence ID" value="VAX09798.1"/>
    <property type="molecule type" value="Genomic_DNA"/>
</dbReference>
<gene>
    <name evidence="1" type="ORF">MNBD_GAMMA26-1216</name>
</gene>
<sequence length="213" mass="24360">MIWKINFYLMLLPCLLSAADERLDISQFNQQGLSNWEEKSFVDYTSYSLTQASQTTVLKAETSASASALIHEIEVDLNQTPFLNWSWKVDNIYQGNDERSKEGDDYPARLYVVISGGMWFWKTRAINYVWSSNQAIGATWDNAYTGNAKMVAQRSGDEETGNWVTEKRNVREDIKQLLGEQITTVHAIAIMTDSDNTKQQATAYYKDIYFSAE</sequence>
<reference evidence="1" key="1">
    <citation type="submission" date="2018-06" db="EMBL/GenBank/DDBJ databases">
        <authorList>
            <person name="Zhirakovskaya E."/>
        </authorList>
    </citation>
    <scope>NUCLEOTIDE SEQUENCE</scope>
</reference>